<dbReference type="KEGG" id="svp:Pan189_20220"/>
<protein>
    <submittedName>
        <fullName evidence="2">Cupin domain protein</fullName>
    </submittedName>
</protein>
<dbReference type="InterPro" id="IPR011051">
    <property type="entry name" value="RmlC_Cupin_sf"/>
</dbReference>
<dbReference type="RefSeq" id="WP_145363738.1">
    <property type="nucleotide sequence ID" value="NZ_CP036268.1"/>
</dbReference>
<dbReference type="InterPro" id="IPR014710">
    <property type="entry name" value="RmlC-like_jellyroll"/>
</dbReference>
<gene>
    <name evidence="2" type="ORF">Pan189_20220</name>
</gene>
<reference evidence="2 3" key="1">
    <citation type="submission" date="2019-02" db="EMBL/GenBank/DDBJ databases">
        <title>Deep-cultivation of Planctomycetes and their phenomic and genomic characterization uncovers novel biology.</title>
        <authorList>
            <person name="Wiegand S."/>
            <person name="Jogler M."/>
            <person name="Boedeker C."/>
            <person name="Pinto D."/>
            <person name="Vollmers J."/>
            <person name="Rivas-Marin E."/>
            <person name="Kohn T."/>
            <person name="Peeters S.H."/>
            <person name="Heuer A."/>
            <person name="Rast P."/>
            <person name="Oberbeckmann S."/>
            <person name="Bunk B."/>
            <person name="Jeske O."/>
            <person name="Meyerdierks A."/>
            <person name="Storesund J.E."/>
            <person name="Kallscheuer N."/>
            <person name="Luecker S."/>
            <person name="Lage O.M."/>
            <person name="Pohl T."/>
            <person name="Merkel B.J."/>
            <person name="Hornburger P."/>
            <person name="Mueller R.-W."/>
            <person name="Bruemmer F."/>
            <person name="Labrenz M."/>
            <person name="Spormann A.M."/>
            <person name="Op den Camp H."/>
            <person name="Overmann J."/>
            <person name="Amann R."/>
            <person name="Jetten M.S.M."/>
            <person name="Mascher T."/>
            <person name="Medema M.H."/>
            <person name="Devos D.P."/>
            <person name="Kaster A.-K."/>
            <person name="Ovreas L."/>
            <person name="Rohde M."/>
            <person name="Galperin M.Y."/>
            <person name="Jogler C."/>
        </authorList>
    </citation>
    <scope>NUCLEOTIDE SEQUENCE [LARGE SCALE GENOMIC DNA]</scope>
    <source>
        <strain evidence="2 3">Pan189</strain>
    </source>
</reference>
<dbReference type="Proteomes" id="UP000317318">
    <property type="component" value="Chromosome"/>
</dbReference>
<evidence type="ECO:0000259" key="1">
    <source>
        <dbReference type="Pfam" id="PF07883"/>
    </source>
</evidence>
<evidence type="ECO:0000313" key="2">
    <source>
        <dbReference type="EMBL" id="QDT37642.1"/>
    </source>
</evidence>
<organism evidence="2 3">
    <name type="scientific">Stratiformator vulcanicus</name>
    <dbReference type="NCBI Taxonomy" id="2527980"/>
    <lineage>
        <taxon>Bacteria</taxon>
        <taxon>Pseudomonadati</taxon>
        <taxon>Planctomycetota</taxon>
        <taxon>Planctomycetia</taxon>
        <taxon>Planctomycetales</taxon>
        <taxon>Planctomycetaceae</taxon>
        <taxon>Stratiformator</taxon>
    </lineage>
</organism>
<dbReference type="InterPro" id="IPR013096">
    <property type="entry name" value="Cupin_2"/>
</dbReference>
<dbReference type="OrthoDB" id="282518at2"/>
<keyword evidence="3" id="KW-1185">Reference proteome</keyword>
<accession>A0A517R174</accession>
<dbReference type="AlphaFoldDB" id="A0A517R174"/>
<dbReference type="Gene3D" id="2.60.120.10">
    <property type="entry name" value="Jelly Rolls"/>
    <property type="match status" value="1"/>
</dbReference>
<name>A0A517R174_9PLAN</name>
<dbReference type="EMBL" id="CP036268">
    <property type="protein sequence ID" value="QDT37642.1"/>
    <property type="molecule type" value="Genomic_DNA"/>
</dbReference>
<dbReference type="Pfam" id="PF07883">
    <property type="entry name" value="Cupin_2"/>
    <property type="match status" value="1"/>
</dbReference>
<feature type="domain" description="Cupin type-2" evidence="1">
    <location>
        <begin position="31"/>
        <end position="77"/>
    </location>
</feature>
<sequence>MSISYESLVGFENGARRMHIHRTEIPDTAAHPPYQHEHKAEEAFYLLEGSAEYTFGGETIKAGPGDTVFIPSGVYHAEIKYLTPSMTYLTIRTVEEGDEACCCGKDREL</sequence>
<dbReference type="SUPFAM" id="SSF51182">
    <property type="entry name" value="RmlC-like cupins"/>
    <property type="match status" value="1"/>
</dbReference>
<evidence type="ECO:0000313" key="3">
    <source>
        <dbReference type="Proteomes" id="UP000317318"/>
    </source>
</evidence>
<proteinExistence type="predicted"/>